<dbReference type="Proteomes" id="UP000095059">
    <property type="component" value="Unassembled WGS sequence"/>
</dbReference>
<evidence type="ECO:0000313" key="3">
    <source>
        <dbReference type="Proteomes" id="UP000095059"/>
    </source>
</evidence>
<dbReference type="Pfam" id="PF00903">
    <property type="entry name" value="Glyoxalase"/>
    <property type="match status" value="1"/>
</dbReference>
<reference evidence="2 3" key="1">
    <citation type="journal article" date="2012" name="Science">
        <title>Ecological populations of bacteria act as socially cohesive units of antibiotic production and resistance.</title>
        <authorList>
            <person name="Cordero O.X."/>
            <person name="Wildschutte H."/>
            <person name="Kirkup B."/>
            <person name="Proehl S."/>
            <person name="Ngo L."/>
            <person name="Hussain F."/>
            <person name="Le Roux F."/>
            <person name="Mincer T."/>
            <person name="Polz M.F."/>
        </authorList>
    </citation>
    <scope>NUCLEOTIDE SEQUENCE [LARGE SCALE GENOMIC DNA]</scope>
    <source>
        <strain evidence="2 3">5S-186</strain>
    </source>
</reference>
<gene>
    <name evidence="2" type="ORF">A1Q5_14715</name>
</gene>
<dbReference type="Gene3D" id="3.10.180.10">
    <property type="entry name" value="2,3-Dihydroxybiphenyl 1,2-Dioxygenase, domain 1"/>
    <property type="match status" value="1"/>
</dbReference>
<dbReference type="SUPFAM" id="SSF54593">
    <property type="entry name" value="Glyoxalase/Bleomycin resistance protein/Dihydroxybiphenyl dioxygenase"/>
    <property type="match status" value="1"/>
</dbReference>
<dbReference type="InterPro" id="IPR026275">
    <property type="entry name" value="Glyoxalase/dOase/EhpR"/>
</dbReference>
<evidence type="ECO:0000259" key="1">
    <source>
        <dbReference type="PROSITE" id="PS51819"/>
    </source>
</evidence>
<accession>A0ABX3B113</accession>
<proteinExistence type="predicted"/>
<evidence type="ECO:0000313" key="2">
    <source>
        <dbReference type="EMBL" id="OEF22672.1"/>
    </source>
</evidence>
<dbReference type="PIRSF" id="PIRSF039020">
    <property type="entry name" value="EhpR"/>
    <property type="match status" value="1"/>
</dbReference>
<dbReference type="InterPro" id="IPR004360">
    <property type="entry name" value="Glyas_Fos-R_dOase_dom"/>
</dbReference>
<comment type="caution">
    <text evidence="2">The sequence shown here is derived from an EMBL/GenBank/DDBJ whole genome shotgun (WGS) entry which is preliminary data.</text>
</comment>
<dbReference type="RefSeq" id="WP_017022184.1">
    <property type="nucleotide sequence ID" value="NZ_AJYJ02000009.1"/>
</dbReference>
<feature type="domain" description="VOC" evidence="1">
    <location>
        <begin position="3"/>
        <end position="120"/>
    </location>
</feature>
<dbReference type="InterPro" id="IPR037523">
    <property type="entry name" value="VOC_core"/>
</dbReference>
<dbReference type="PROSITE" id="PS51819">
    <property type="entry name" value="VOC"/>
    <property type="match status" value="1"/>
</dbReference>
<keyword evidence="3" id="KW-1185">Reference proteome</keyword>
<protein>
    <submittedName>
        <fullName evidence="2">Glyoxalase</fullName>
    </submittedName>
</protein>
<sequence>MFTIDSFVLYVENINRSMDFYAKAFDCEPKLLSPTFAALDFATNVTVTLKQTSGLTPKSNIKGGGTELSIPVSDKATFDKLYSDWKEKGIHFEQEPESSVFGFNLVAIDPDGHRIRIFSH</sequence>
<name>A0ABX3B113_ALILO</name>
<dbReference type="InterPro" id="IPR029068">
    <property type="entry name" value="Glyas_Bleomycin-R_OHBP_Dase"/>
</dbReference>
<dbReference type="EMBL" id="AJYJ02000009">
    <property type="protein sequence ID" value="OEF22672.1"/>
    <property type="molecule type" value="Genomic_DNA"/>
</dbReference>
<organism evidence="2 3">
    <name type="scientific">Aliivibrio logei 5S-186</name>
    <dbReference type="NCBI Taxonomy" id="626086"/>
    <lineage>
        <taxon>Bacteria</taxon>
        <taxon>Pseudomonadati</taxon>
        <taxon>Pseudomonadota</taxon>
        <taxon>Gammaproteobacteria</taxon>
        <taxon>Vibrionales</taxon>
        <taxon>Vibrionaceae</taxon>
        <taxon>Aliivibrio</taxon>
    </lineage>
</organism>